<accession>A0A0F9KDY6</accession>
<feature type="transmembrane region" description="Helical" evidence="1">
    <location>
        <begin position="116"/>
        <end position="143"/>
    </location>
</feature>
<reference evidence="2" key="1">
    <citation type="journal article" date="2015" name="Nature">
        <title>Complex archaea that bridge the gap between prokaryotes and eukaryotes.</title>
        <authorList>
            <person name="Spang A."/>
            <person name="Saw J.H."/>
            <person name="Jorgensen S.L."/>
            <person name="Zaremba-Niedzwiedzka K."/>
            <person name="Martijn J."/>
            <person name="Lind A.E."/>
            <person name="van Eijk R."/>
            <person name="Schleper C."/>
            <person name="Guy L."/>
            <person name="Ettema T.J."/>
        </authorList>
    </citation>
    <scope>NUCLEOTIDE SEQUENCE</scope>
</reference>
<proteinExistence type="predicted"/>
<organism evidence="2">
    <name type="scientific">marine sediment metagenome</name>
    <dbReference type="NCBI Taxonomy" id="412755"/>
    <lineage>
        <taxon>unclassified sequences</taxon>
        <taxon>metagenomes</taxon>
        <taxon>ecological metagenomes</taxon>
    </lineage>
</organism>
<keyword evidence="1" id="KW-1133">Transmembrane helix</keyword>
<feature type="transmembrane region" description="Helical" evidence="1">
    <location>
        <begin position="149"/>
        <end position="173"/>
    </location>
</feature>
<dbReference type="AlphaFoldDB" id="A0A0F9KDY6"/>
<evidence type="ECO:0000256" key="1">
    <source>
        <dbReference type="SAM" id="Phobius"/>
    </source>
</evidence>
<comment type="caution">
    <text evidence="2">The sequence shown here is derived from an EMBL/GenBank/DDBJ whole genome shotgun (WGS) entry which is preliminary data.</text>
</comment>
<keyword evidence="1" id="KW-0472">Membrane</keyword>
<feature type="transmembrane region" description="Helical" evidence="1">
    <location>
        <begin position="75"/>
        <end position="95"/>
    </location>
</feature>
<dbReference type="EMBL" id="LAZR01008174">
    <property type="protein sequence ID" value="KKM80479.1"/>
    <property type="molecule type" value="Genomic_DNA"/>
</dbReference>
<sequence length="183" mass="21376">MIFQLIIREVQWYQYVINVLISIIGRSLDILSTRYVSKELKLETNKLARRIGWKGMILMQIPIIILGALDFYFSFFILWWSILLFANNIEGSWYIREAGEEQYQQEIEFQVKKSKAWKIIFSEFSNILKFTLSGIFILIFLFILKDLLAVFLICIALIIEGILGAISSISYLLDLKKSESKKG</sequence>
<gene>
    <name evidence="2" type="ORF">LCGC14_1339420</name>
</gene>
<evidence type="ECO:0000313" key="2">
    <source>
        <dbReference type="EMBL" id="KKM80479.1"/>
    </source>
</evidence>
<protein>
    <submittedName>
        <fullName evidence="2">Uncharacterized protein</fullName>
    </submittedName>
</protein>
<name>A0A0F9KDY6_9ZZZZ</name>
<keyword evidence="1" id="KW-0812">Transmembrane</keyword>